<evidence type="ECO:0000256" key="5">
    <source>
        <dbReference type="ARBA" id="ARBA00023172"/>
    </source>
</evidence>
<sequence length="65" mass="7451">MDPNVKTLVFRHAGEREVLGFDIGTSQDGSFWLTFIRRLVARGLRGVQLDLSMRTRDCETQLALR</sequence>
<evidence type="ECO:0000313" key="7">
    <source>
        <dbReference type="Proteomes" id="UP000663505"/>
    </source>
</evidence>
<keyword evidence="5" id="KW-0233">DNA recombination</keyword>
<keyword evidence="3" id="KW-0815">Transposition</keyword>
<proteinExistence type="inferred from homology"/>
<evidence type="ECO:0000256" key="2">
    <source>
        <dbReference type="ARBA" id="ARBA00010961"/>
    </source>
</evidence>
<dbReference type="GO" id="GO:0004803">
    <property type="term" value="F:transposase activity"/>
    <property type="evidence" value="ECO:0007669"/>
    <property type="project" value="InterPro"/>
</dbReference>
<accession>A0A9X7W072</accession>
<comment type="similarity">
    <text evidence="2">Belongs to the transposase mutator family.</text>
</comment>
<evidence type="ECO:0000256" key="3">
    <source>
        <dbReference type="ARBA" id="ARBA00022578"/>
    </source>
</evidence>
<gene>
    <name evidence="6" type="ORF">JZ786_04525</name>
</gene>
<dbReference type="GO" id="GO:0003677">
    <property type="term" value="F:DNA binding"/>
    <property type="evidence" value="ECO:0007669"/>
    <property type="project" value="UniProtKB-KW"/>
</dbReference>
<reference evidence="6 7" key="1">
    <citation type="submission" date="2021-02" db="EMBL/GenBank/DDBJ databases">
        <title>Alicyclobacillus curvatus sp. nov. and Alicyclobacillus mengziensis sp. nov., two acidophilic bacteria isolated from acid mine drainage.</title>
        <authorList>
            <person name="Huang Y."/>
        </authorList>
    </citation>
    <scope>NUCLEOTIDE SEQUENCE [LARGE SCALE GENOMIC DNA]</scope>
    <source>
        <strain evidence="6 7">S30H14</strain>
    </source>
</reference>
<evidence type="ECO:0000256" key="4">
    <source>
        <dbReference type="ARBA" id="ARBA00023125"/>
    </source>
</evidence>
<evidence type="ECO:0000313" key="6">
    <source>
        <dbReference type="EMBL" id="QSO48266.1"/>
    </source>
</evidence>
<dbReference type="Proteomes" id="UP000663505">
    <property type="component" value="Chromosome"/>
</dbReference>
<dbReference type="EMBL" id="CP071182">
    <property type="protein sequence ID" value="QSO48266.1"/>
    <property type="molecule type" value="Genomic_DNA"/>
</dbReference>
<evidence type="ECO:0000256" key="1">
    <source>
        <dbReference type="ARBA" id="ARBA00002190"/>
    </source>
</evidence>
<dbReference type="AlphaFoldDB" id="A0A9X7W072"/>
<dbReference type="GO" id="GO:0006313">
    <property type="term" value="P:DNA transposition"/>
    <property type="evidence" value="ECO:0007669"/>
    <property type="project" value="InterPro"/>
</dbReference>
<keyword evidence="4" id="KW-0238">DNA-binding</keyword>
<dbReference type="InterPro" id="IPR001207">
    <property type="entry name" value="Transposase_mutator"/>
</dbReference>
<protein>
    <submittedName>
        <fullName evidence="6">Transposase</fullName>
    </submittedName>
</protein>
<keyword evidence="7" id="KW-1185">Reference proteome</keyword>
<organism evidence="6 7">
    <name type="scientific">Alicyclobacillus mengziensis</name>
    <dbReference type="NCBI Taxonomy" id="2931921"/>
    <lineage>
        <taxon>Bacteria</taxon>
        <taxon>Bacillati</taxon>
        <taxon>Bacillota</taxon>
        <taxon>Bacilli</taxon>
        <taxon>Bacillales</taxon>
        <taxon>Alicyclobacillaceae</taxon>
        <taxon>Alicyclobacillus</taxon>
    </lineage>
</organism>
<name>A0A9X7W072_9BACL</name>
<dbReference type="Pfam" id="PF00872">
    <property type="entry name" value="Transposase_mut"/>
    <property type="match status" value="1"/>
</dbReference>
<dbReference type="KEGG" id="afx:JZ786_04525"/>
<comment type="function">
    <text evidence="1">Required for the transposition of the insertion element.</text>
</comment>